<evidence type="ECO:0000313" key="1">
    <source>
        <dbReference type="EMBL" id="KAI3788178.1"/>
    </source>
</evidence>
<organism evidence="1 2">
    <name type="scientific">Cichorium intybus</name>
    <name type="common">Chicory</name>
    <dbReference type="NCBI Taxonomy" id="13427"/>
    <lineage>
        <taxon>Eukaryota</taxon>
        <taxon>Viridiplantae</taxon>
        <taxon>Streptophyta</taxon>
        <taxon>Embryophyta</taxon>
        <taxon>Tracheophyta</taxon>
        <taxon>Spermatophyta</taxon>
        <taxon>Magnoliopsida</taxon>
        <taxon>eudicotyledons</taxon>
        <taxon>Gunneridae</taxon>
        <taxon>Pentapetalae</taxon>
        <taxon>asterids</taxon>
        <taxon>campanulids</taxon>
        <taxon>Asterales</taxon>
        <taxon>Asteraceae</taxon>
        <taxon>Cichorioideae</taxon>
        <taxon>Cichorieae</taxon>
        <taxon>Cichoriinae</taxon>
        <taxon>Cichorium</taxon>
    </lineage>
</organism>
<reference evidence="1 2" key="2">
    <citation type="journal article" date="2022" name="Mol. Ecol. Resour.">
        <title>The genomes of chicory, endive, great burdock and yacon provide insights into Asteraceae paleo-polyploidization history and plant inulin production.</title>
        <authorList>
            <person name="Fan W."/>
            <person name="Wang S."/>
            <person name="Wang H."/>
            <person name="Wang A."/>
            <person name="Jiang F."/>
            <person name="Liu H."/>
            <person name="Zhao H."/>
            <person name="Xu D."/>
            <person name="Zhang Y."/>
        </authorList>
    </citation>
    <scope>NUCLEOTIDE SEQUENCE [LARGE SCALE GENOMIC DNA]</scope>
    <source>
        <strain evidence="2">cv. Punajuju</strain>
        <tissue evidence="1">Leaves</tissue>
    </source>
</reference>
<keyword evidence="2" id="KW-1185">Reference proteome</keyword>
<accession>A0ACB9GYL9</accession>
<dbReference type="Proteomes" id="UP001055811">
    <property type="component" value="Linkage Group LG01"/>
</dbReference>
<protein>
    <submittedName>
        <fullName evidence="1">Uncharacterized protein</fullName>
    </submittedName>
</protein>
<gene>
    <name evidence="1" type="ORF">L2E82_00896</name>
</gene>
<comment type="caution">
    <text evidence="1">The sequence shown here is derived from an EMBL/GenBank/DDBJ whole genome shotgun (WGS) entry which is preliminary data.</text>
</comment>
<evidence type="ECO:0000313" key="2">
    <source>
        <dbReference type="Proteomes" id="UP001055811"/>
    </source>
</evidence>
<sequence>MPLVSSSSDDDTDVNTIAVIAEAAHFMFQNTASSSVPRNRTFIHRDRQTAEQQLMADYFVPNSKFGDVIFRNRFRMSRRLFVRIAQDLEMNYPIFQTTYNAGGVKGFTGLQKCTSAIRQLGGGSTPDSLDEYLNMSERTSRESLYNYCSGVVQLYGAEYMRRPTTSDIQLLYAAHEAKHGFPGMLGSIDCTHWDWRSCPTYLRGQYMRGDHRYPTIILEAVASYDLWIWHSYFGVAGGNNDLNVLYQSPLFNDTILGTAPSCSFVLEGEEYKHGYYLADGIYPNWATFVKSFSHPITPKKKRFKAAQEAARKDVERAFGVLKAKWAIIRQPARSVEVDRCKDIMYACLILHNMIIQDEGRAICPVHVPDSPNEQEVSPDLILEIRNQGIHQKLLADLVDHIEHTYIPTLDH</sequence>
<dbReference type="EMBL" id="CM042009">
    <property type="protein sequence ID" value="KAI3788178.1"/>
    <property type="molecule type" value="Genomic_DNA"/>
</dbReference>
<name>A0ACB9GYL9_CICIN</name>
<reference evidence="2" key="1">
    <citation type="journal article" date="2022" name="Mol. Ecol. Resour.">
        <title>The genomes of chicory, endive, great burdock and yacon provide insights into Asteraceae palaeo-polyploidization history and plant inulin production.</title>
        <authorList>
            <person name="Fan W."/>
            <person name="Wang S."/>
            <person name="Wang H."/>
            <person name="Wang A."/>
            <person name="Jiang F."/>
            <person name="Liu H."/>
            <person name="Zhao H."/>
            <person name="Xu D."/>
            <person name="Zhang Y."/>
        </authorList>
    </citation>
    <scope>NUCLEOTIDE SEQUENCE [LARGE SCALE GENOMIC DNA]</scope>
    <source>
        <strain evidence="2">cv. Punajuju</strain>
    </source>
</reference>
<proteinExistence type="predicted"/>